<dbReference type="RefSeq" id="WP_150039292.1">
    <property type="nucleotide sequence ID" value="NZ_OW485601.1"/>
</dbReference>
<keyword evidence="2" id="KW-1185">Reference proteome</keyword>
<protein>
    <submittedName>
        <fullName evidence="1">Uncharacterized protein</fullName>
    </submittedName>
</protein>
<name>A0A5M6J2T4_9PROT</name>
<reference evidence="1 2" key="1">
    <citation type="submission" date="2019-09" db="EMBL/GenBank/DDBJ databases">
        <title>Genome sequence of Rhodovastum atsumiense, a diverse member of the Acetobacteraceae family of non-sulfur purple photosynthetic bacteria.</title>
        <authorList>
            <person name="Meyer T."/>
            <person name="Kyndt J."/>
        </authorList>
    </citation>
    <scope>NUCLEOTIDE SEQUENCE [LARGE SCALE GENOMIC DNA]</scope>
    <source>
        <strain evidence="1 2">DSM 21279</strain>
    </source>
</reference>
<comment type="caution">
    <text evidence="1">The sequence shown here is derived from an EMBL/GenBank/DDBJ whole genome shotgun (WGS) entry which is preliminary data.</text>
</comment>
<evidence type="ECO:0000313" key="1">
    <source>
        <dbReference type="EMBL" id="KAA5613908.1"/>
    </source>
</evidence>
<dbReference type="AlphaFoldDB" id="A0A5M6J2T4"/>
<gene>
    <name evidence="1" type="ORF">F1189_03795</name>
</gene>
<accession>A0A5M6J2T4</accession>
<sequence>MTTLPGDQNVPVAIDINILARRTREHHPRSGDVINAASATIDISVSSGVTVLAHSLPVLACQDIVVLRDAARVFIAGWLHELRQGIANGAAAVTCTEIKADLQASDAVVIVHIATAAYRHDVTVALPATTPDEAEARALIQLDQKLAEAARVVEADAKALASGLAARLGGRGIPDWLLQATAALGLPQAA</sequence>
<dbReference type="Proteomes" id="UP000325255">
    <property type="component" value="Unassembled WGS sequence"/>
</dbReference>
<evidence type="ECO:0000313" key="2">
    <source>
        <dbReference type="Proteomes" id="UP000325255"/>
    </source>
</evidence>
<dbReference type="EMBL" id="VWPK01000004">
    <property type="protein sequence ID" value="KAA5613908.1"/>
    <property type="molecule type" value="Genomic_DNA"/>
</dbReference>
<proteinExistence type="predicted"/>
<organism evidence="1 2">
    <name type="scientific">Rhodovastum atsumiense</name>
    <dbReference type="NCBI Taxonomy" id="504468"/>
    <lineage>
        <taxon>Bacteria</taxon>
        <taxon>Pseudomonadati</taxon>
        <taxon>Pseudomonadota</taxon>
        <taxon>Alphaproteobacteria</taxon>
        <taxon>Acetobacterales</taxon>
        <taxon>Acetobacteraceae</taxon>
        <taxon>Rhodovastum</taxon>
    </lineage>
</organism>